<dbReference type="Pfam" id="PF01168">
    <property type="entry name" value="Ala_racemase_N"/>
    <property type="match status" value="1"/>
</dbReference>
<evidence type="ECO:0000256" key="7">
    <source>
        <dbReference type="HAMAP-Rule" id="MF_01201"/>
    </source>
</evidence>
<dbReference type="Gene3D" id="3.20.20.10">
    <property type="entry name" value="Alanine racemase"/>
    <property type="match status" value="1"/>
</dbReference>
<dbReference type="NCBIfam" id="NF002970">
    <property type="entry name" value="PRK03646.1"/>
    <property type="match status" value="1"/>
</dbReference>
<dbReference type="GO" id="GO:0030170">
    <property type="term" value="F:pyridoxal phosphate binding"/>
    <property type="evidence" value="ECO:0007669"/>
    <property type="project" value="UniProtKB-UniRule"/>
</dbReference>
<comment type="function">
    <text evidence="6">Isomerizes L-alanine to D-alanine which is then oxidized to pyruvate by DadA.</text>
</comment>
<comment type="catalytic activity">
    <reaction evidence="1 7">
        <text>L-alanine = D-alanine</text>
        <dbReference type="Rhea" id="RHEA:20249"/>
        <dbReference type="ChEBI" id="CHEBI:57416"/>
        <dbReference type="ChEBI" id="CHEBI:57972"/>
        <dbReference type="EC" id="5.1.1.1"/>
    </reaction>
</comment>
<evidence type="ECO:0000256" key="4">
    <source>
        <dbReference type="ARBA" id="ARBA00022898"/>
    </source>
</evidence>
<feature type="modified residue" description="N6-(pyridoxal phosphate)lysine" evidence="7 8">
    <location>
        <position position="35"/>
    </location>
</feature>
<gene>
    <name evidence="11" type="ORF">A9B99_01855</name>
</gene>
<dbReference type="GO" id="GO:0008784">
    <property type="term" value="F:alanine racemase activity"/>
    <property type="evidence" value="ECO:0007669"/>
    <property type="project" value="UniProtKB-UniRule"/>
</dbReference>
<evidence type="ECO:0000256" key="3">
    <source>
        <dbReference type="ARBA" id="ARBA00007880"/>
    </source>
</evidence>
<protein>
    <recommendedName>
        <fullName evidence="7">Alanine racemase</fullName>
        <ecNumber evidence="7">5.1.1.1</ecNumber>
    </recommendedName>
</protein>
<dbReference type="EC" id="5.1.1.1" evidence="7"/>
<dbReference type="GO" id="GO:0030632">
    <property type="term" value="P:D-alanine biosynthetic process"/>
    <property type="evidence" value="ECO:0007669"/>
    <property type="project" value="UniProtKB-UniRule"/>
</dbReference>
<dbReference type="InterPro" id="IPR011079">
    <property type="entry name" value="Ala_racemase_C"/>
</dbReference>
<dbReference type="PROSITE" id="PS00395">
    <property type="entry name" value="ALANINE_RACEMASE"/>
    <property type="match status" value="1"/>
</dbReference>
<proteinExistence type="inferred from homology"/>
<dbReference type="SMART" id="SM01005">
    <property type="entry name" value="Ala_racemase_C"/>
    <property type="match status" value="1"/>
</dbReference>
<dbReference type="InterPro" id="IPR029066">
    <property type="entry name" value="PLP-binding_barrel"/>
</dbReference>
<evidence type="ECO:0000256" key="2">
    <source>
        <dbReference type="ARBA" id="ARBA00001933"/>
    </source>
</evidence>
<dbReference type="Gene3D" id="2.40.37.10">
    <property type="entry name" value="Lyase, Ornithine Decarboxylase, Chain A, domain 1"/>
    <property type="match status" value="1"/>
</dbReference>
<comment type="caution">
    <text evidence="11">The sequence shown here is derived from an EMBL/GenBank/DDBJ whole genome shotgun (WGS) entry which is preliminary data.</text>
</comment>
<comment type="function">
    <text evidence="7">Catalyzes the interconversion of L-alanine and D-alanine. May also act on other amino acids.</text>
</comment>
<reference evidence="12" key="1">
    <citation type="submission" date="2016-05" db="EMBL/GenBank/DDBJ databases">
        <authorList>
            <person name="Behera P."/>
            <person name="Vaishampayan P."/>
            <person name="Singh N."/>
            <person name="Raina V."/>
            <person name="Suar M."/>
            <person name="Pattnaik A."/>
            <person name="Rastogi G."/>
        </authorList>
    </citation>
    <scope>NUCLEOTIDE SEQUENCE [LARGE SCALE GENOMIC DNA]</scope>
    <source>
        <strain evidence="12">MP23</strain>
    </source>
</reference>
<evidence type="ECO:0000259" key="10">
    <source>
        <dbReference type="SMART" id="SM01005"/>
    </source>
</evidence>
<dbReference type="OrthoDB" id="9813814at2"/>
<dbReference type="HAMAP" id="MF_01201">
    <property type="entry name" value="Ala_racemase"/>
    <property type="match status" value="1"/>
</dbReference>
<keyword evidence="4 7" id="KW-0663">Pyridoxal phosphate</keyword>
<dbReference type="InterPro" id="IPR009006">
    <property type="entry name" value="Ala_racemase/Decarboxylase_C"/>
</dbReference>
<evidence type="ECO:0000313" key="11">
    <source>
        <dbReference type="EMBL" id="OAT78497.1"/>
    </source>
</evidence>
<dbReference type="SUPFAM" id="SSF51419">
    <property type="entry name" value="PLP-binding barrel"/>
    <property type="match status" value="1"/>
</dbReference>
<dbReference type="SUPFAM" id="SSF50621">
    <property type="entry name" value="Alanine racemase C-terminal domain-like"/>
    <property type="match status" value="1"/>
</dbReference>
<dbReference type="RefSeq" id="WP_064594064.1">
    <property type="nucleotide sequence ID" value="NZ_LYRP01000001.1"/>
</dbReference>
<dbReference type="FunFam" id="3.20.20.10:FF:000002">
    <property type="entry name" value="Alanine racemase"/>
    <property type="match status" value="1"/>
</dbReference>
<evidence type="ECO:0000256" key="9">
    <source>
        <dbReference type="PIRSR" id="PIRSR600821-52"/>
    </source>
</evidence>
<dbReference type="InterPro" id="IPR000821">
    <property type="entry name" value="Ala_racemase"/>
</dbReference>
<sequence length="357" mass="38426">MTRPINATIDLQAISHNLHQVRQQAGHAKVWSVVKADAYGHGLKRIWSTLASGTDGFALLNIEDALWLRQAGWHGPVLLLEGFFDAGELALCHEYGLTTCVHSNWQLAMLAASPARKPVNVYLKVNSGMNRLGFRPEEVNAVWQQLRSLAQVGEVTLMAHFAKADQPGGTDDAMRLIRQAAEGLNLPHSLANSAAVLWCPETHYDWVRPGIILYGASPSARPQDIAPFGLRPAMTLQSQIIGIQHLNAGDTVGYGCRYHATKTQRIGIVAAGYADGYPRTAPDATPVWVDGVLTTLTGAVSMDMLAVDLTPCPHANIGSPVELWGQNVPVDDVAQAAGTIGYELLCALAPRVPVVTV</sequence>
<evidence type="ECO:0000256" key="1">
    <source>
        <dbReference type="ARBA" id="ARBA00000316"/>
    </source>
</evidence>
<comment type="cofactor">
    <cofactor evidence="2 7 8">
        <name>pyridoxal 5'-phosphate</name>
        <dbReference type="ChEBI" id="CHEBI:597326"/>
    </cofactor>
</comment>
<feature type="binding site" evidence="7 9">
    <location>
        <position position="131"/>
    </location>
    <ligand>
        <name>substrate</name>
    </ligand>
</feature>
<feature type="domain" description="Alanine racemase C-terminal" evidence="10">
    <location>
        <begin position="233"/>
        <end position="357"/>
    </location>
</feature>
<comment type="similarity">
    <text evidence="3 7">Belongs to the alanine racemase family.</text>
</comment>
<dbReference type="PRINTS" id="PR00992">
    <property type="entry name" value="ALARACEMASE"/>
</dbReference>
<dbReference type="InterPro" id="IPR020622">
    <property type="entry name" value="Ala_racemase_pyridoxalP-BS"/>
</dbReference>
<feature type="active site" description="Proton acceptor; specific for L-alanine" evidence="7">
    <location>
        <position position="254"/>
    </location>
</feature>
<dbReference type="NCBIfam" id="TIGR00492">
    <property type="entry name" value="alr"/>
    <property type="match status" value="1"/>
</dbReference>
<evidence type="ECO:0000313" key="12">
    <source>
        <dbReference type="Proteomes" id="UP000078225"/>
    </source>
</evidence>
<dbReference type="GO" id="GO:0042803">
    <property type="term" value="F:protein homodimerization activity"/>
    <property type="evidence" value="ECO:0007669"/>
    <property type="project" value="UniProtKB-ARBA"/>
</dbReference>
<organism evidence="11 12">
    <name type="scientific">Mangrovibacter phragmitis</name>
    <dbReference type="NCBI Taxonomy" id="1691903"/>
    <lineage>
        <taxon>Bacteria</taxon>
        <taxon>Pseudomonadati</taxon>
        <taxon>Pseudomonadota</taxon>
        <taxon>Gammaproteobacteria</taxon>
        <taxon>Enterobacterales</taxon>
        <taxon>Enterobacteriaceae</taxon>
        <taxon>Mangrovibacter</taxon>
    </lineage>
</organism>
<evidence type="ECO:0000256" key="5">
    <source>
        <dbReference type="ARBA" id="ARBA00023235"/>
    </source>
</evidence>
<feature type="binding site" evidence="7 9">
    <location>
        <position position="302"/>
    </location>
    <ligand>
        <name>substrate</name>
    </ligand>
</feature>
<keyword evidence="12" id="KW-1185">Reference proteome</keyword>
<dbReference type="Proteomes" id="UP000078225">
    <property type="component" value="Unassembled WGS sequence"/>
</dbReference>
<accession>A0A1B7L819</accession>
<dbReference type="CDD" id="cd06827">
    <property type="entry name" value="PLPDE_III_AR_proteobact"/>
    <property type="match status" value="1"/>
</dbReference>
<dbReference type="PANTHER" id="PTHR30511:SF0">
    <property type="entry name" value="ALANINE RACEMASE, CATABOLIC-RELATED"/>
    <property type="match status" value="1"/>
</dbReference>
<dbReference type="GO" id="GO:0005829">
    <property type="term" value="C:cytosol"/>
    <property type="evidence" value="ECO:0007669"/>
    <property type="project" value="TreeGrafter"/>
</dbReference>
<dbReference type="AlphaFoldDB" id="A0A1B7L819"/>
<name>A0A1B7L819_9ENTR</name>
<feature type="active site" description="Proton acceptor; specific for D-alanine" evidence="7">
    <location>
        <position position="35"/>
    </location>
</feature>
<dbReference type="FunFam" id="2.40.37.10:FF:000002">
    <property type="entry name" value="Alanine racemase"/>
    <property type="match status" value="1"/>
</dbReference>
<dbReference type="InterPro" id="IPR001608">
    <property type="entry name" value="Ala_racemase_N"/>
</dbReference>
<evidence type="ECO:0000256" key="6">
    <source>
        <dbReference type="ARBA" id="ARBA00037715"/>
    </source>
</evidence>
<comment type="pathway">
    <text evidence="7">Amino-acid biosynthesis; D-alanine biosynthesis; D-alanine from L-alanine: step 1/1.</text>
</comment>
<dbReference type="STRING" id="1691903.A9B99_01855"/>
<dbReference type="UniPathway" id="UPA00042">
    <property type="reaction ID" value="UER00497"/>
</dbReference>
<evidence type="ECO:0000256" key="8">
    <source>
        <dbReference type="PIRSR" id="PIRSR600821-50"/>
    </source>
</evidence>
<dbReference type="PANTHER" id="PTHR30511">
    <property type="entry name" value="ALANINE RACEMASE"/>
    <property type="match status" value="1"/>
</dbReference>
<dbReference type="Pfam" id="PF00842">
    <property type="entry name" value="Ala_racemase_C"/>
    <property type="match status" value="1"/>
</dbReference>
<dbReference type="EMBL" id="LYRP01000001">
    <property type="protein sequence ID" value="OAT78497.1"/>
    <property type="molecule type" value="Genomic_DNA"/>
</dbReference>
<keyword evidence="5 7" id="KW-0413">Isomerase</keyword>